<feature type="region of interest" description="Disordered" evidence="1">
    <location>
        <begin position="239"/>
        <end position="260"/>
    </location>
</feature>
<feature type="compositionally biased region" description="Acidic residues" evidence="1">
    <location>
        <begin position="108"/>
        <end position="126"/>
    </location>
</feature>
<reference evidence="2" key="1">
    <citation type="submission" date="2023-08" db="EMBL/GenBank/DDBJ databases">
        <authorList>
            <person name="Audoor S."/>
            <person name="Bilcke G."/>
        </authorList>
    </citation>
    <scope>NUCLEOTIDE SEQUENCE</scope>
</reference>
<accession>A0AAD2G2G1</accession>
<evidence type="ECO:0000313" key="2">
    <source>
        <dbReference type="EMBL" id="CAJ1957779.1"/>
    </source>
</evidence>
<dbReference type="AlphaFoldDB" id="A0AAD2G2G1"/>
<proteinExistence type="predicted"/>
<evidence type="ECO:0000256" key="1">
    <source>
        <dbReference type="SAM" id="MobiDB-lite"/>
    </source>
</evidence>
<dbReference type="Proteomes" id="UP001295423">
    <property type="component" value="Unassembled WGS sequence"/>
</dbReference>
<feature type="compositionally biased region" description="Basic and acidic residues" evidence="1">
    <location>
        <begin position="8"/>
        <end position="22"/>
    </location>
</feature>
<organism evidence="2 3">
    <name type="scientific">Cylindrotheca closterium</name>
    <dbReference type="NCBI Taxonomy" id="2856"/>
    <lineage>
        <taxon>Eukaryota</taxon>
        <taxon>Sar</taxon>
        <taxon>Stramenopiles</taxon>
        <taxon>Ochrophyta</taxon>
        <taxon>Bacillariophyta</taxon>
        <taxon>Bacillariophyceae</taxon>
        <taxon>Bacillariophycidae</taxon>
        <taxon>Bacillariales</taxon>
        <taxon>Bacillariaceae</taxon>
        <taxon>Cylindrotheca</taxon>
    </lineage>
</organism>
<comment type="caution">
    <text evidence="2">The sequence shown here is derived from an EMBL/GenBank/DDBJ whole genome shotgun (WGS) entry which is preliminary data.</text>
</comment>
<sequence length="260" mass="30844">MDAEADIMEARFDRDRNPRYDSEANQYEDELEDEMFDRMFKKIKAKQDAEDLMDEDYQEHEWITANDDMDYEDEYESELDDEETKHMLDKLAAELVELGKPEEEEVLFEFDDNTQEDVAVESEEEDGVARAGVRFADTDDNKFDTEGIVRSYSDDGFEVGAKRVLRPRHNRSYFSQGVKMRPTERYRRAKSRFGQAYLQKRNPPVPNVLRNRRAMRRKARMKRLRVSLYQAIKKQIDTRRNGAQLQGNLKHKRSSDQETN</sequence>
<keyword evidence="3" id="KW-1185">Reference proteome</keyword>
<feature type="region of interest" description="Disordered" evidence="1">
    <location>
        <begin position="1"/>
        <end position="23"/>
    </location>
</feature>
<gene>
    <name evidence="2" type="ORF">CYCCA115_LOCUS16875</name>
</gene>
<name>A0AAD2G2G1_9STRA</name>
<evidence type="ECO:0000313" key="3">
    <source>
        <dbReference type="Proteomes" id="UP001295423"/>
    </source>
</evidence>
<feature type="region of interest" description="Disordered" evidence="1">
    <location>
        <begin position="108"/>
        <end position="127"/>
    </location>
</feature>
<protein>
    <submittedName>
        <fullName evidence="2">Uncharacterized protein</fullName>
    </submittedName>
</protein>
<dbReference type="EMBL" id="CAKOGP040001956">
    <property type="protein sequence ID" value="CAJ1957779.1"/>
    <property type="molecule type" value="Genomic_DNA"/>
</dbReference>